<protein>
    <submittedName>
        <fullName evidence="2">Uncharacterized protein</fullName>
    </submittedName>
</protein>
<dbReference type="EMBL" id="AP025226">
    <property type="protein sequence ID" value="BDC00064.1"/>
    <property type="molecule type" value="Genomic_DNA"/>
</dbReference>
<feature type="transmembrane region" description="Helical" evidence="1">
    <location>
        <begin position="6"/>
        <end position="26"/>
    </location>
</feature>
<proteinExistence type="predicted"/>
<keyword evidence="1" id="KW-1133">Transmembrane helix</keyword>
<name>A0AAQ4CW82_9CREN</name>
<accession>A0AAQ4CW82</accession>
<evidence type="ECO:0000313" key="2">
    <source>
        <dbReference type="EMBL" id="BDC00064.1"/>
    </source>
</evidence>
<dbReference type="AlphaFoldDB" id="A0AAQ4CW82"/>
<dbReference type="Proteomes" id="UP001319921">
    <property type="component" value="Chromosome"/>
</dbReference>
<reference evidence="2 3" key="1">
    <citation type="journal article" date="2022" name="Microbiol. Resour. Announc.">
        <title>Complete Genome Sequence of the Hyperthermophilic and Acidophilic Archaeon Saccharolobus caldissimus Strain HS-3T.</title>
        <authorList>
            <person name="Sakai H.D."/>
            <person name="Kurosawa N."/>
        </authorList>
    </citation>
    <scope>NUCLEOTIDE SEQUENCE [LARGE SCALE GENOMIC DNA]</scope>
    <source>
        <strain evidence="2 3">JCM32116</strain>
    </source>
</reference>
<dbReference type="KEGG" id="scas:SACC_30800"/>
<keyword evidence="3" id="KW-1185">Reference proteome</keyword>
<keyword evidence="1" id="KW-0812">Transmembrane</keyword>
<organism evidence="2 3">
    <name type="scientific">Saccharolobus caldissimus</name>
    <dbReference type="NCBI Taxonomy" id="1702097"/>
    <lineage>
        <taxon>Archaea</taxon>
        <taxon>Thermoproteota</taxon>
        <taxon>Thermoprotei</taxon>
        <taxon>Sulfolobales</taxon>
        <taxon>Sulfolobaceae</taxon>
        <taxon>Saccharolobus</taxon>
    </lineage>
</organism>
<sequence>MREGKILVPIFVITVVILLIFTSGVLTTQSPFIPTTSVSNVIGGKWTIQNYYTGNSTLTEILTNTKGDVLIITKYSFNSPLEAKNFFYSNELGTSQSYGGYLISYYVHGLSESIYVLDGNNVFYISYIATGSTTLPSIGQLINLIK</sequence>
<gene>
    <name evidence="2" type="ORF">SACC_30800</name>
</gene>
<evidence type="ECO:0000313" key="3">
    <source>
        <dbReference type="Proteomes" id="UP001319921"/>
    </source>
</evidence>
<keyword evidence="1" id="KW-0472">Membrane</keyword>
<evidence type="ECO:0000256" key="1">
    <source>
        <dbReference type="SAM" id="Phobius"/>
    </source>
</evidence>